<sequence length="61" mass="7008">IEIPVDRLSGVYVDAIKITRLLRYQYLWIESLCIIQGCAEDWEREANKMAGVYSNAICNLS</sequence>
<gene>
    <name evidence="2" type="ORF">BCR34DRAFT_443037</name>
</gene>
<dbReference type="Pfam" id="PF06985">
    <property type="entry name" value="HET"/>
    <property type="match status" value="1"/>
</dbReference>
<evidence type="ECO:0000313" key="3">
    <source>
        <dbReference type="Proteomes" id="UP000193144"/>
    </source>
</evidence>
<keyword evidence="3" id="KW-1185">Reference proteome</keyword>
<dbReference type="OrthoDB" id="2958217at2759"/>
<organism evidence="2 3">
    <name type="scientific">Clohesyomyces aquaticus</name>
    <dbReference type="NCBI Taxonomy" id="1231657"/>
    <lineage>
        <taxon>Eukaryota</taxon>
        <taxon>Fungi</taxon>
        <taxon>Dikarya</taxon>
        <taxon>Ascomycota</taxon>
        <taxon>Pezizomycotina</taxon>
        <taxon>Dothideomycetes</taxon>
        <taxon>Pleosporomycetidae</taxon>
        <taxon>Pleosporales</taxon>
        <taxon>Lindgomycetaceae</taxon>
        <taxon>Clohesyomyces</taxon>
    </lineage>
</organism>
<name>A0A1Y1YZ55_9PLEO</name>
<dbReference type="InterPro" id="IPR010730">
    <property type="entry name" value="HET"/>
</dbReference>
<dbReference type="PANTHER" id="PTHR33112">
    <property type="entry name" value="DOMAIN PROTEIN, PUTATIVE-RELATED"/>
    <property type="match status" value="1"/>
</dbReference>
<evidence type="ECO:0000313" key="2">
    <source>
        <dbReference type="EMBL" id="ORY03239.1"/>
    </source>
</evidence>
<dbReference type="EMBL" id="MCFA01000149">
    <property type="protein sequence ID" value="ORY03239.1"/>
    <property type="molecule type" value="Genomic_DNA"/>
</dbReference>
<dbReference type="Proteomes" id="UP000193144">
    <property type="component" value="Unassembled WGS sequence"/>
</dbReference>
<comment type="caution">
    <text evidence="2">The sequence shown here is derived from an EMBL/GenBank/DDBJ whole genome shotgun (WGS) entry which is preliminary data.</text>
</comment>
<protein>
    <recommendedName>
        <fullName evidence="1">Heterokaryon incompatibility domain-containing protein</fullName>
    </recommendedName>
</protein>
<proteinExistence type="predicted"/>
<dbReference type="STRING" id="1231657.A0A1Y1YZ55"/>
<dbReference type="AlphaFoldDB" id="A0A1Y1YZ55"/>
<reference evidence="2 3" key="1">
    <citation type="submission" date="2016-07" db="EMBL/GenBank/DDBJ databases">
        <title>Pervasive Adenine N6-methylation of Active Genes in Fungi.</title>
        <authorList>
            <consortium name="DOE Joint Genome Institute"/>
            <person name="Mondo S.J."/>
            <person name="Dannebaum R.O."/>
            <person name="Kuo R.C."/>
            <person name="Labutti K."/>
            <person name="Haridas S."/>
            <person name="Kuo A."/>
            <person name="Salamov A."/>
            <person name="Ahrendt S.R."/>
            <person name="Lipzen A."/>
            <person name="Sullivan W."/>
            <person name="Andreopoulos W.B."/>
            <person name="Clum A."/>
            <person name="Lindquist E."/>
            <person name="Daum C."/>
            <person name="Ramamoorthy G.K."/>
            <person name="Gryganskyi A."/>
            <person name="Culley D."/>
            <person name="Magnuson J.K."/>
            <person name="James T.Y."/>
            <person name="O'Malley M.A."/>
            <person name="Stajich J.E."/>
            <person name="Spatafora J.W."/>
            <person name="Visel A."/>
            <person name="Grigoriev I.V."/>
        </authorList>
    </citation>
    <scope>NUCLEOTIDE SEQUENCE [LARGE SCALE GENOMIC DNA]</scope>
    <source>
        <strain evidence="2 3">CBS 115471</strain>
    </source>
</reference>
<feature type="non-terminal residue" evidence="2">
    <location>
        <position position="1"/>
    </location>
</feature>
<evidence type="ECO:0000259" key="1">
    <source>
        <dbReference type="Pfam" id="PF06985"/>
    </source>
</evidence>
<feature type="domain" description="Heterokaryon incompatibility" evidence="1">
    <location>
        <begin position="6"/>
        <end position="60"/>
    </location>
</feature>
<dbReference type="PANTHER" id="PTHR33112:SF16">
    <property type="entry name" value="HETEROKARYON INCOMPATIBILITY DOMAIN-CONTAINING PROTEIN"/>
    <property type="match status" value="1"/>
</dbReference>
<feature type="non-terminal residue" evidence="2">
    <location>
        <position position="61"/>
    </location>
</feature>
<accession>A0A1Y1YZ55</accession>